<sequence>MSGFSAEWLRLREPADAAARNPALTTRLIAWRRRHDALSVLDLGSGTGSNFRFLARVLGGRQHWRLLDHDPALLAQAHEDLGRWAIKRGMKASDEGETLVLKDNTNHCRLERCWLDLSEDWAWLTVVPNPRLVTASALIDLVSADWLARLARRCRQWRAVLLIVLSYDGSIAWEPAMEDDERVREWINRHQCTDKGFGPALGPDAAPTLAGLLERLGYRVGLRPSPWMLAAQDAALQTALLDGWTEAVRQIAPGPDAWLDDWSRHRRDLIERGHSRLSVGHWDLFASLE</sequence>
<reference evidence="1 2" key="1">
    <citation type="submission" date="2019-03" db="EMBL/GenBank/DDBJ databases">
        <title>Metabolic reconstructions from genomes of highly enriched 'Candidatus Accumulibacter' and 'Candidatus Competibacter' bioreactor populations.</title>
        <authorList>
            <person name="Annavajhala M.K."/>
            <person name="Welles L."/>
            <person name="Abbas B."/>
            <person name="Sorokin D."/>
            <person name="Park H."/>
            <person name="Van Loosdrecht M."/>
            <person name="Chandran K."/>
        </authorList>
    </citation>
    <scope>NUCLEOTIDE SEQUENCE [LARGE SCALE GENOMIC DNA]</scope>
    <source>
        <strain evidence="1 2">SBR_G</strain>
    </source>
</reference>
<keyword evidence="1" id="KW-0489">Methyltransferase</keyword>
<evidence type="ECO:0000313" key="1">
    <source>
        <dbReference type="EMBL" id="NMQ19856.1"/>
    </source>
</evidence>
<dbReference type="EMBL" id="SPMZ01000032">
    <property type="protein sequence ID" value="NMQ19856.1"/>
    <property type="molecule type" value="Genomic_DNA"/>
</dbReference>
<dbReference type="RefSeq" id="WP_169249116.1">
    <property type="nucleotide sequence ID" value="NZ_SPMZ01000032.1"/>
</dbReference>
<accession>A0ABX1TKE3</accession>
<gene>
    <name evidence="1" type="ORF">E4P82_11995</name>
</gene>
<keyword evidence="2" id="KW-1185">Reference proteome</keyword>
<dbReference type="SUPFAM" id="SSF53335">
    <property type="entry name" value="S-adenosyl-L-methionine-dependent methyltransferases"/>
    <property type="match status" value="1"/>
</dbReference>
<keyword evidence="1" id="KW-0808">Transferase</keyword>
<organism evidence="1 2">
    <name type="scientific">Candidatus Competibacter phosphatis</name>
    <dbReference type="NCBI Taxonomy" id="221280"/>
    <lineage>
        <taxon>Bacteria</taxon>
        <taxon>Pseudomonadati</taxon>
        <taxon>Pseudomonadota</taxon>
        <taxon>Gammaproteobacteria</taxon>
        <taxon>Candidatus Competibacteraceae</taxon>
        <taxon>Candidatus Competibacter</taxon>
    </lineage>
</organism>
<name>A0ABX1TKE3_9GAMM</name>
<protein>
    <submittedName>
        <fullName evidence="1">Class I SAM-dependent methyltransferase</fullName>
    </submittedName>
</protein>
<evidence type="ECO:0000313" key="2">
    <source>
        <dbReference type="Proteomes" id="UP000760480"/>
    </source>
</evidence>
<dbReference type="GO" id="GO:0032259">
    <property type="term" value="P:methylation"/>
    <property type="evidence" value="ECO:0007669"/>
    <property type="project" value="UniProtKB-KW"/>
</dbReference>
<dbReference type="Proteomes" id="UP000760480">
    <property type="component" value="Unassembled WGS sequence"/>
</dbReference>
<comment type="caution">
    <text evidence="1">The sequence shown here is derived from an EMBL/GenBank/DDBJ whole genome shotgun (WGS) entry which is preliminary data.</text>
</comment>
<proteinExistence type="predicted"/>
<dbReference type="InterPro" id="IPR029063">
    <property type="entry name" value="SAM-dependent_MTases_sf"/>
</dbReference>
<dbReference type="Gene3D" id="3.40.50.150">
    <property type="entry name" value="Vaccinia Virus protein VP39"/>
    <property type="match status" value="1"/>
</dbReference>
<dbReference type="GO" id="GO:0008168">
    <property type="term" value="F:methyltransferase activity"/>
    <property type="evidence" value="ECO:0007669"/>
    <property type="project" value="UniProtKB-KW"/>
</dbReference>